<feature type="region of interest" description="Disordered" evidence="1">
    <location>
        <begin position="1"/>
        <end position="58"/>
    </location>
</feature>
<protein>
    <submittedName>
        <fullName evidence="2">Uncharacterized protein</fullName>
    </submittedName>
</protein>
<feature type="compositionally biased region" description="Low complexity" evidence="1">
    <location>
        <begin position="45"/>
        <end position="58"/>
    </location>
</feature>
<keyword evidence="3" id="KW-1185">Reference proteome</keyword>
<dbReference type="EMBL" id="CT573213">
    <property type="protein sequence ID" value="CAJ62659.1"/>
    <property type="molecule type" value="Genomic_DNA"/>
</dbReference>
<name>Q0RIK9_FRAAA</name>
<gene>
    <name evidence="2" type="ordered locus">FRAAL4017</name>
</gene>
<evidence type="ECO:0000256" key="1">
    <source>
        <dbReference type="SAM" id="MobiDB-lite"/>
    </source>
</evidence>
<evidence type="ECO:0000313" key="2">
    <source>
        <dbReference type="EMBL" id="CAJ62659.1"/>
    </source>
</evidence>
<dbReference type="KEGG" id="fal:FRAAL4017"/>
<dbReference type="Proteomes" id="UP000000657">
    <property type="component" value="Chromosome"/>
</dbReference>
<accession>Q0RIK9</accession>
<sequence length="58" mass="5631">MAPVGFRGTAPTLPAPAPAPNPDRGPGLAPGEQRFRGTGPPSAVRAAGIGSSIRGRGG</sequence>
<dbReference type="AlphaFoldDB" id="Q0RIK9"/>
<dbReference type="HOGENOM" id="CLU_2972831_0_0_11"/>
<evidence type="ECO:0000313" key="3">
    <source>
        <dbReference type="Proteomes" id="UP000000657"/>
    </source>
</evidence>
<feature type="compositionally biased region" description="Pro residues" evidence="1">
    <location>
        <begin position="13"/>
        <end position="23"/>
    </location>
</feature>
<organism evidence="2 3">
    <name type="scientific">Frankia alni (strain DSM 45986 / CECT 9034 / ACN14a)</name>
    <dbReference type="NCBI Taxonomy" id="326424"/>
    <lineage>
        <taxon>Bacteria</taxon>
        <taxon>Bacillati</taxon>
        <taxon>Actinomycetota</taxon>
        <taxon>Actinomycetes</taxon>
        <taxon>Frankiales</taxon>
        <taxon>Frankiaceae</taxon>
        <taxon>Frankia</taxon>
    </lineage>
</organism>
<reference evidence="2 3" key="1">
    <citation type="journal article" date="2007" name="Genome Res.">
        <title>Genome characteristics of facultatively symbiotic Frankia sp. strains reflect host range and host plant biogeography.</title>
        <authorList>
            <person name="Normand P."/>
            <person name="Lapierre P."/>
            <person name="Tisa L.S."/>
            <person name="Gogarten J.P."/>
            <person name="Alloisio N."/>
            <person name="Bagnarol E."/>
            <person name="Bassi C.A."/>
            <person name="Berry A.M."/>
            <person name="Bickhart D.M."/>
            <person name="Choisne N."/>
            <person name="Couloux A."/>
            <person name="Cournoyer B."/>
            <person name="Cruveiller S."/>
            <person name="Daubin V."/>
            <person name="Demange N."/>
            <person name="Francino M.P."/>
            <person name="Goltsman E."/>
            <person name="Huang Y."/>
            <person name="Kopp O.R."/>
            <person name="Labarre L."/>
            <person name="Lapidus A."/>
            <person name="Lavire C."/>
            <person name="Marechal J."/>
            <person name="Martinez M."/>
            <person name="Mastronunzio J.E."/>
            <person name="Mullin B.C."/>
            <person name="Niemann J."/>
            <person name="Pujic P."/>
            <person name="Rawnsley T."/>
            <person name="Rouy Z."/>
            <person name="Schenowitz C."/>
            <person name="Sellstedt A."/>
            <person name="Tavares F."/>
            <person name="Tomkins J.P."/>
            <person name="Vallenet D."/>
            <person name="Valverde C."/>
            <person name="Wall L.G."/>
            <person name="Wang Y."/>
            <person name="Medigue C."/>
            <person name="Benson D.R."/>
        </authorList>
    </citation>
    <scope>NUCLEOTIDE SEQUENCE [LARGE SCALE GENOMIC DNA]</scope>
    <source>
        <strain evidence="3">DSM 45986 / CECT 9034 / ACN14a</strain>
    </source>
</reference>
<proteinExistence type="predicted"/>